<dbReference type="GeneID" id="73342772"/>
<accession>A0A9Q8WHB8</accession>
<gene>
    <name evidence="2" type="ORF">CLUP02_08780</name>
</gene>
<reference evidence="2" key="1">
    <citation type="journal article" date="2021" name="Mol. Plant Microbe Interact.">
        <title>Complete Genome Sequence of the Plant-Pathogenic Fungus Colletotrichum lupini.</title>
        <authorList>
            <person name="Baroncelli R."/>
            <person name="Pensec F."/>
            <person name="Da Lio D."/>
            <person name="Boufleur T."/>
            <person name="Vicente I."/>
            <person name="Sarrocco S."/>
            <person name="Picot A."/>
            <person name="Baraldi E."/>
            <person name="Sukno S."/>
            <person name="Thon M."/>
            <person name="Le Floch G."/>
        </authorList>
    </citation>
    <scope>NUCLEOTIDE SEQUENCE</scope>
    <source>
        <strain evidence="2">IMI 504893</strain>
    </source>
</reference>
<dbReference type="RefSeq" id="XP_049144905.1">
    <property type="nucleotide sequence ID" value="XM_049287762.1"/>
</dbReference>
<evidence type="ECO:0000313" key="2">
    <source>
        <dbReference type="EMBL" id="UQC83286.1"/>
    </source>
</evidence>
<dbReference type="EMBL" id="CP019476">
    <property type="protein sequence ID" value="UQC83286.1"/>
    <property type="molecule type" value="Genomic_DNA"/>
</dbReference>
<feature type="region of interest" description="Disordered" evidence="1">
    <location>
        <begin position="70"/>
        <end position="112"/>
    </location>
</feature>
<evidence type="ECO:0000256" key="1">
    <source>
        <dbReference type="SAM" id="MobiDB-lite"/>
    </source>
</evidence>
<keyword evidence="3" id="KW-1185">Reference proteome</keyword>
<feature type="compositionally biased region" description="Basic residues" evidence="1">
    <location>
        <begin position="71"/>
        <end position="82"/>
    </location>
</feature>
<organism evidence="2 3">
    <name type="scientific">Colletotrichum lupini</name>
    <dbReference type="NCBI Taxonomy" id="145971"/>
    <lineage>
        <taxon>Eukaryota</taxon>
        <taxon>Fungi</taxon>
        <taxon>Dikarya</taxon>
        <taxon>Ascomycota</taxon>
        <taxon>Pezizomycotina</taxon>
        <taxon>Sordariomycetes</taxon>
        <taxon>Hypocreomycetidae</taxon>
        <taxon>Glomerellales</taxon>
        <taxon>Glomerellaceae</taxon>
        <taxon>Colletotrichum</taxon>
        <taxon>Colletotrichum acutatum species complex</taxon>
    </lineage>
</organism>
<protein>
    <submittedName>
        <fullName evidence="2">Uncharacterized protein</fullName>
    </submittedName>
</protein>
<evidence type="ECO:0000313" key="3">
    <source>
        <dbReference type="Proteomes" id="UP000830671"/>
    </source>
</evidence>
<feature type="region of interest" description="Disordered" evidence="1">
    <location>
        <begin position="213"/>
        <end position="241"/>
    </location>
</feature>
<dbReference type="AlphaFoldDB" id="A0A9Q8WHB8"/>
<dbReference type="Proteomes" id="UP000830671">
    <property type="component" value="Chromosome 4"/>
</dbReference>
<name>A0A9Q8WHB8_9PEZI</name>
<feature type="region of interest" description="Disordered" evidence="1">
    <location>
        <begin position="1"/>
        <end position="26"/>
    </location>
</feature>
<dbReference type="KEGG" id="clup:CLUP02_08780"/>
<sequence length="241" mass="27112">MPFQAISSLPPGTSHPSSPPLPLHPALAAGPRFQLTYLHPSQPLLPPQHMRARNKRRPLGFSLEISLTCSHRSRPVPRRRPSPVKPIPPATVRPRPTNSWSPPSPLHLDDTNATLPQDPWYDTWLIQHVDQSKRKKRIDNVAVTPSFVRSRERARVPWRLCRRITDPPAVASCTFPHPGLHLLIDGQSLLTGTDIEFHFQGCRMIRSKPLYDDSTSDSDSNLHTPSPLPHGKRLSTSRYPA</sequence>
<feature type="compositionally biased region" description="Low complexity" evidence="1">
    <location>
        <begin position="7"/>
        <end position="16"/>
    </location>
</feature>
<proteinExistence type="predicted"/>